<sequence>MIRPTCARLGSALFALALTLPASLPFAPPAMAAPAAQFSPAQRDEIVSIMREALRKDPSILSDAIMALRAGAQQKAADDALAHVRADHARLEKAPDYAVRGNPHGDLTLVEFLDPRCGYCRSMVPVVDSLLKADPQLRLVEKIVPVLSEKSVLDTQAIFAAALQGGYEKMKRALMQDKAPPTMERIRQLAKANGLDADRLEKDMHAPSVAAEINENLAQARLIGLDGTPTFVFGTNAIIPGAVSTEEMRAQIKAARAAKP</sequence>
<dbReference type="Proteomes" id="UP000321405">
    <property type="component" value="Unassembled WGS sequence"/>
</dbReference>
<feature type="signal peptide" evidence="5">
    <location>
        <begin position="1"/>
        <end position="32"/>
    </location>
</feature>
<evidence type="ECO:0000256" key="2">
    <source>
        <dbReference type="ARBA" id="ARBA00023002"/>
    </source>
</evidence>
<dbReference type="PROSITE" id="PS51352">
    <property type="entry name" value="THIOREDOXIN_2"/>
    <property type="match status" value="1"/>
</dbReference>
<evidence type="ECO:0000256" key="5">
    <source>
        <dbReference type="SAM" id="SignalP"/>
    </source>
</evidence>
<dbReference type="InterPro" id="IPR001853">
    <property type="entry name" value="DSBA-like_thioredoxin_dom"/>
</dbReference>
<dbReference type="OrthoDB" id="9780147at2"/>
<dbReference type="Pfam" id="PF01323">
    <property type="entry name" value="DSBA"/>
    <property type="match status" value="1"/>
</dbReference>
<evidence type="ECO:0000313" key="7">
    <source>
        <dbReference type="EMBL" id="GEL02415.1"/>
    </source>
</evidence>
<dbReference type="InterPro" id="IPR013766">
    <property type="entry name" value="Thioredoxin_domain"/>
</dbReference>
<evidence type="ECO:0000259" key="6">
    <source>
        <dbReference type="PROSITE" id="PS51352"/>
    </source>
</evidence>
<evidence type="ECO:0000313" key="8">
    <source>
        <dbReference type="Proteomes" id="UP000321405"/>
    </source>
</evidence>
<dbReference type="GO" id="GO:0016491">
    <property type="term" value="F:oxidoreductase activity"/>
    <property type="evidence" value="ECO:0007669"/>
    <property type="project" value="UniProtKB-KW"/>
</dbReference>
<evidence type="ECO:0000256" key="4">
    <source>
        <dbReference type="ARBA" id="ARBA00023284"/>
    </source>
</evidence>
<organism evidence="7 8">
    <name type="scientific">Swaminathania salitolerans</name>
    <dbReference type="NCBI Taxonomy" id="182838"/>
    <lineage>
        <taxon>Bacteria</taxon>
        <taxon>Pseudomonadati</taxon>
        <taxon>Pseudomonadota</taxon>
        <taxon>Alphaproteobacteria</taxon>
        <taxon>Acetobacterales</taxon>
        <taxon>Acetobacteraceae</taxon>
        <taxon>Swaminathania</taxon>
    </lineage>
</organism>
<dbReference type="SUPFAM" id="SSF52833">
    <property type="entry name" value="Thioredoxin-like"/>
    <property type="match status" value="1"/>
</dbReference>
<keyword evidence="2" id="KW-0560">Oxidoreductase</keyword>
<name>A0A511BQ71_9PROT</name>
<dbReference type="PANTHER" id="PTHR13887:SF14">
    <property type="entry name" value="DISULFIDE BOND FORMATION PROTEIN D"/>
    <property type="match status" value="1"/>
</dbReference>
<comment type="caution">
    <text evidence="7">The sequence shown here is derived from an EMBL/GenBank/DDBJ whole genome shotgun (WGS) entry which is preliminary data.</text>
</comment>
<dbReference type="RefSeq" id="WP_147093506.1">
    <property type="nucleotide sequence ID" value="NZ_BJVC01000003.1"/>
</dbReference>
<dbReference type="AlphaFoldDB" id="A0A511BQ71"/>
<evidence type="ECO:0000256" key="3">
    <source>
        <dbReference type="ARBA" id="ARBA00023157"/>
    </source>
</evidence>
<proteinExistence type="predicted"/>
<dbReference type="CDD" id="cd03023">
    <property type="entry name" value="DsbA_Com1_like"/>
    <property type="match status" value="1"/>
</dbReference>
<accession>A0A511BQ71</accession>
<gene>
    <name evidence="7" type="ORF">SSA02_15780</name>
</gene>
<keyword evidence="3" id="KW-1015">Disulfide bond</keyword>
<dbReference type="Gene3D" id="3.40.30.10">
    <property type="entry name" value="Glutaredoxin"/>
    <property type="match status" value="1"/>
</dbReference>
<evidence type="ECO:0000256" key="1">
    <source>
        <dbReference type="ARBA" id="ARBA00022729"/>
    </source>
</evidence>
<dbReference type="PANTHER" id="PTHR13887">
    <property type="entry name" value="GLUTATHIONE S-TRANSFERASE KAPPA"/>
    <property type="match status" value="1"/>
</dbReference>
<dbReference type="InterPro" id="IPR036249">
    <property type="entry name" value="Thioredoxin-like_sf"/>
</dbReference>
<keyword evidence="4" id="KW-0676">Redox-active center</keyword>
<protein>
    <submittedName>
        <fullName evidence="7">DSBA oxidoreductase</fullName>
    </submittedName>
</protein>
<feature type="domain" description="Thioredoxin" evidence="6">
    <location>
        <begin position="27"/>
        <end position="257"/>
    </location>
</feature>
<dbReference type="EMBL" id="BJVC01000003">
    <property type="protein sequence ID" value="GEL02415.1"/>
    <property type="molecule type" value="Genomic_DNA"/>
</dbReference>
<reference evidence="7 8" key="1">
    <citation type="submission" date="2019-07" db="EMBL/GenBank/DDBJ databases">
        <title>Whole genome shotgun sequence of Swaminathania salitolerans NBRC 104436.</title>
        <authorList>
            <person name="Hosoyama A."/>
            <person name="Uohara A."/>
            <person name="Ohji S."/>
            <person name="Ichikawa N."/>
        </authorList>
    </citation>
    <scope>NUCLEOTIDE SEQUENCE [LARGE SCALE GENOMIC DNA]</scope>
    <source>
        <strain evidence="7 8">NBRC 104436</strain>
    </source>
</reference>
<keyword evidence="1 5" id="KW-0732">Signal</keyword>
<keyword evidence="8" id="KW-1185">Reference proteome</keyword>
<feature type="chain" id="PRO_5021833851" evidence="5">
    <location>
        <begin position="33"/>
        <end position="260"/>
    </location>
</feature>